<proteinExistence type="predicted"/>
<dbReference type="Proteomes" id="UP001202961">
    <property type="component" value="Unassembled WGS sequence"/>
</dbReference>
<name>A0ABT0U361_9BACT</name>
<evidence type="ECO:0000313" key="3">
    <source>
        <dbReference type="EMBL" id="MCM2371094.1"/>
    </source>
</evidence>
<evidence type="ECO:0000313" key="4">
    <source>
        <dbReference type="Proteomes" id="UP001202961"/>
    </source>
</evidence>
<organism evidence="3 4">
    <name type="scientific">Aporhodopirellula aestuarii</name>
    <dbReference type="NCBI Taxonomy" id="2950107"/>
    <lineage>
        <taxon>Bacteria</taxon>
        <taxon>Pseudomonadati</taxon>
        <taxon>Planctomycetota</taxon>
        <taxon>Planctomycetia</taxon>
        <taxon>Pirellulales</taxon>
        <taxon>Pirellulaceae</taxon>
        <taxon>Aporhodopirellula</taxon>
    </lineage>
</organism>
<feature type="compositionally biased region" description="Basic and acidic residues" evidence="1">
    <location>
        <begin position="314"/>
        <end position="335"/>
    </location>
</feature>
<comment type="caution">
    <text evidence="3">The sequence shown here is derived from an EMBL/GenBank/DDBJ whole genome shotgun (WGS) entry which is preliminary data.</text>
</comment>
<dbReference type="EMBL" id="JAMQBK010000029">
    <property type="protein sequence ID" value="MCM2371094.1"/>
    <property type="molecule type" value="Genomic_DNA"/>
</dbReference>
<keyword evidence="4" id="KW-1185">Reference proteome</keyword>
<sequence length="589" mass="65313">MSELRLVPLELLHDHPHNPRFAYDEETINGMVTAMEGGEFPKDMAVTCMPSPDGNGFQIISGHTRKRAAEKAGVKMVWCFVDEAITETEALLSLVLYNLQKGLDPVEIGINCYLVCDLAAGGHGLTGGVSEYARRLGKSKATVSRLRSAGMVVQRTVSKWNSSCAPTSFKGMSVQLYEISKMPENCWSKCCDWLVNLSEDSRKQGVGTVADVSERVAMAMSMRVPKEHKGTALETKARLQMFLTKKSQLNDEWNKVASSSAKPLVAVKPKAEKGVVAERRQGEGFTSIDTTMSKPVKASQPKADAPDPSPVPTRLEDTWKLQEPETEVPEKHEETNEVEVAEVAQPVTKAANPLADDEFFGVEPLTMEDVKQFARRLALSGDAIQVAALDAVMGSEDMPENALKAKHVEPVAKLINGATDKVRTKIVEPCIPHLNDPSKIRILKEITNIPDERVLSEVRRIAKKHLGEANINLVDKPSSAKEVMAYARECRDSGKRVDAIKYAEMFWDHFESKGWQIEKGKPVVNWKARFLIYCRMLGGNGTLERRVDVVTAKTIDTIGERRKQIIEENKRIEESERAAKSAQKTLEGF</sequence>
<reference evidence="3 4" key="1">
    <citation type="journal article" date="2022" name="Syst. Appl. Microbiol.">
        <title>Rhodopirellula aestuarii sp. nov., a novel member of the genus Rhodopirellula isolated from brackish sediments collected in the Tagus River estuary, Portugal.</title>
        <authorList>
            <person name="Vitorino I.R."/>
            <person name="Klimek D."/>
            <person name="Calusinska M."/>
            <person name="Lobo-da-Cunha A."/>
            <person name="Vasconcelos V."/>
            <person name="Lage O.M."/>
        </authorList>
    </citation>
    <scope>NUCLEOTIDE SEQUENCE [LARGE SCALE GENOMIC DNA]</scope>
    <source>
        <strain evidence="3 4">ICT_H3.1</strain>
    </source>
</reference>
<gene>
    <name evidence="3" type="ORF">NB063_10780</name>
</gene>
<dbReference type="InterPro" id="IPR003115">
    <property type="entry name" value="ParB_N"/>
</dbReference>
<dbReference type="SUPFAM" id="SSF110849">
    <property type="entry name" value="ParB/Sulfiredoxin"/>
    <property type="match status" value="1"/>
</dbReference>
<accession>A0ABT0U361</accession>
<dbReference type="Gene3D" id="3.90.1530.10">
    <property type="entry name" value="Conserved hypothetical protein from pyrococcus furiosus pfu- 392566-001, ParB domain"/>
    <property type="match status" value="1"/>
</dbReference>
<evidence type="ECO:0000259" key="2">
    <source>
        <dbReference type="SMART" id="SM00470"/>
    </source>
</evidence>
<dbReference type="InterPro" id="IPR036086">
    <property type="entry name" value="ParB/Sulfiredoxin_sf"/>
</dbReference>
<dbReference type="SMART" id="SM00470">
    <property type="entry name" value="ParB"/>
    <property type="match status" value="1"/>
</dbReference>
<feature type="region of interest" description="Disordered" evidence="1">
    <location>
        <begin position="282"/>
        <end position="338"/>
    </location>
</feature>
<dbReference type="Pfam" id="PF02195">
    <property type="entry name" value="ParB_N"/>
    <property type="match status" value="1"/>
</dbReference>
<feature type="domain" description="ParB-like N-terminal" evidence="2">
    <location>
        <begin position="5"/>
        <end position="99"/>
    </location>
</feature>
<protein>
    <submittedName>
        <fullName evidence="3">ParB N-terminal domain-containing protein</fullName>
    </submittedName>
</protein>
<evidence type="ECO:0000256" key="1">
    <source>
        <dbReference type="SAM" id="MobiDB-lite"/>
    </source>
</evidence>